<organism evidence="2 4">
    <name type="scientific">Clostridium formicaceticum</name>
    <dbReference type="NCBI Taxonomy" id="1497"/>
    <lineage>
        <taxon>Bacteria</taxon>
        <taxon>Bacillati</taxon>
        <taxon>Bacillota</taxon>
        <taxon>Clostridia</taxon>
        <taxon>Eubacteriales</taxon>
        <taxon>Clostridiaceae</taxon>
        <taxon>Clostridium</taxon>
    </lineage>
</organism>
<gene>
    <name evidence="1" type="ORF">BJL90_05330</name>
    <name evidence="2" type="ORF">CLFO_43090</name>
</gene>
<evidence type="ECO:0008006" key="5">
    <source>
        <dbReference type="Google" id="ProtNLM"/>
    </source>
</evidence>
<sequence>MLDKVCFKELCRPIGVGKAYFRPFICKGDISNAKIFLVGINPATPIYPNQMSIEEYVELLGNYQKFIEFYSNSRIQNDKSEISRTRQGINSFVNWVSSEIGMEVVETDIITYPTPSVKELKKEPKEVISKGKDNFYYILNEMKPEAIILYGKKTVKYFLEIAEDKNLSLQTKIDIDDPIDQLERTSPITTFNYNENNNCKVFVCRHFMYYGNTGDSFREFRNTLLKHI</sequence>
<dbReference type="Proteomes" id="UP000192478">
    <property type="component" value="Chromosome"/>
</dbReference>
<keyword evidence="3" id="KW-1185">Reference proteome</keyword>
<dbReference type="EMBL" id="CP020559">
    <property type="protein sequence ID" value="ARE89826.1"/>
    <property type="molecule type" value="Genomic_DNA"/>
</dbReference>
<protein>
    <recommendedName>
        <fullName evidence="5">Uracil-DNA glycosylase-like domain-containing protein</fullName>
    </recommendedName>
</protein>
<dbReference type="Proteomes" id="UP000177894">
    <property type="component" value="Chromosome"/>
</dbReference>
<evidence type="ECO:0000313" key="1">
    <source>
        <dbReference type="EMBL" id="AOY75371.1"/>
    </source>
</evidence>
<evidence type="ECO:0000313" key="2">
    <source>
        <dbReference type="EMBL" id="ARE89826.1"/>
    </source>
</evidence>
<dbReference type="AlphaFoldDB" id="A0AAC9RM98"/>
<dbReference type="EMBL" id="CP017603">
    <property type="protein sequence ID" value="AOY75371.1"/>
    <property type="molecule type" value="Genomic_DNA"/>
</dbReference>
<dbReference type="KEGG" id="cfm:BJL90_05330"/>
<name>A0AAC9RM98_9CLOT</name>
<evidence type="ECO:0000313" key="4">
    <source>
        <dbReference type="Proteomes" id="UP000192478"/>
    </source>
</evidence>
<evidence type="ECO:0000313" key="3">
    <source>
        <dbReference type="Proteomes" id="UP000177894"/>
    </source>
</evidence>
<reference evidence="2 4" key="2">
    <citation type="submission" date="2017-03" db="EMBL/GenBank/DDBJ databases">
        <title>Complete sequence of Clostridium formicaceticum DSM 92.</title>
        <authorList>
            <person name="Poehlein A."/>
            <person name="Karl M."/>
            <person name="Bengelsdorf F.R."/>
            <person name="Duerre P."/>
            <person name="Daniel R."/>
        </authorList>
    </citation>
    <scope>NUCLEOTIDE SEQUENCE [LARGE SCALE GENOMIC DNA]</scope>
    <source>
        <strain evidence="2 4">DSM 92</strain>
    </source>
</reference>
<proteinExistence type="predicted"/>
<reference evidence="1 3" key="1">
    <citation type="submission" date="2016-10" db="EMBL/GenBank/DDBJ databases">
        <title>Complete Genome Sequence of Acetogen Clostridium formicoaceticum ATCC 27076.</title>
        <authorList>
            <person name="Bao T."/>
            <person name="Cheng C."/>
            <person name="Zhao J."/>
            <person name="Yang S.-T."/>
            <person name="Wang J."/>
            <person name="Wang M."/>
        </authorList>
    </citation>
    <scope>NUCLEOTIDE SEQUENCE [LARGE SCALE GENOMIC DNA]</scope>
    <source>
        <strain evidence="1 3">ATCC 27076</strain>
    </source>
</reference>
<dbReference type="RefSeq" id="WP_070965000.1">
    <property type="nucleotide sequence ID" value="NZ_CP017603.1"/>
</dbReference>
<accession>A0AAC9RM98</accession>